<proteinExistence type="predicted"/>
<evidence type="ECO:0000313" key="2">
    <source>
        <dbReference type="Proteomes" id="UP000229327"/>
    </source>
</evidence>
<accession>A0A1B1SGI6</accession>
<gene>
    <name evidence="1" type="ORF">SEA_CONBOY_103</name>
</gene>
<organism evidence="1 2">
    <name type="scientific">Arthrobacter phage Conboy</name>
    <dbReference type="NCBI Taxonomy" id="1873902"/>
    <lineage>
        <taxon>Viruses</taxon>
        <taxon>Duplodnaviria</taxon>
        <taxon>Heunggongvirae</taxon>
        <taxon>Uroviricota</taxon>
        <taxon>Caudoviricetes</taxon>
        <taxon>Klausavirus</taxon>
        <taxon>Klausavirus princesstrina</taxon>
    </lineage>
</organism>
<reference evidence="1 2" key="1">
    <citation type="submission" date="2016-07" db="EMBL/GenBank/DDBJ databases">
        <authorList>
            <person name="Conboy A.J."/>
            <person name="Conboy D.B."/>
            <person name="Dunbar D."/>
            <person name="Moy E.A."/>
            <person name="Schaff J.E."/>
            <person name="Dashiell C.L."/>
            <person name="Macialek J.A."/>
            <person name="Page S.T."/>
            <person name="Bradley K.W."/>
            <person name="Asai D.J."/>
            <person name="Bowman C.A."/>
            <person name="Russell D.A."/>
            <person name="Pope W.H."/>
            <person name="Jacobs-Sera D."/>
            <person name="Hendrix R.W."/>
            <person name="Hatfull G.F."/>
        </authorList>
    </citation>
    <scope>NUCLEOTIDE SEQUENCE [LARGE SCALE GENOMIC DNA]</scope>
</reference>
<protein>
    <submittedName>
        <fullName evidence="1">Uncharacterized protein</fullName>
    </submittedName>
</protein>
<name>A0A1B1SGI6_9CAUD</name>
<dbReference type="EMBL" id="KX522650">
    <property type="protein sequence ID" value="ANU79705.1"/>
    <property type="molecule type" value="Genomic_DNA"/>
</dbReference>
<evidence type="ECO:0000313" key="1">
    <source>
        <dbReference type="EMBL" id="ANU79705.1"/>
    </source>
</evidence>
<dbReference type="Proteomes" id="UP000229327">
    <property type="component" value="Segment"/>
</dbReference>
<sequence>MDAFEYQTVKVPRDAKGRTKALTAYGQQGWEVTNTSDAWQKTVTVTMRRMVPGGARPKPKQPGLLGLIFQAIANRNTAK</sequence>